<protein>
    <submittedName>
        <fullName evidence="2">Thiamin-phosphate pyrophosphorylase</fullName>
        <ecNumber evidence="2">2.5.1.3</ecNumber>
    </submittedName>
</protein>
<dbReference type="InterPro" id="IPR013785">
    <property type="entry name" value="Aldolase_TIM"/>
</dbReference>
<keyword evidence="2" id="KW-0808">Transferase</keyword>
<accession>A0A1W1CT10</accession>
<feature type="domain" description="Thiamine phosphate synthase/TenI" evidence="1">
    <location>
        <begin position="2"/>
        <end position="34"/>
    </location>
</feature>
<evidence type="ECO:0000313" key="2">
    <source>
        <dbReference type="EMBL" id="SFV68914.1"/>
    </source>
</evidence>
<reference evidence="2" key="1">
    <citation type="submission" date="2016-10" db="EMBL/GenBank/DDBJ databases">
        <authorList>
            <person name="de Groot N.N."/>
        </authorList>
    </citation>
    <scope>NUCLEOTIDE SEQUENCE</scope>
</reference>
<evidence type="ECO:0000259" key="1">
    <source>
        <dbReference type="Pfam" id="PF02581"/>
    </source>
</evidence>
<name>A0A1W1CT10_9ZZZZ</name>
<dbReference type="GO" id="GO:0004789">
    <property type="term" value="F:thiamine-phosphate diphosphorylase activity"/>
    <property type="evidence" value="ECO:0007669"/>
    <property type="project" value="UniProtKB-EC"/>
</dbReference>
<sequence>MEYPVVAIGGITIENIEEVVHTGAASGIAMISAVLEGDAVSKGKTKALMAAYEKYGA</sequence>
<dbReference type="SUPFAM" id="SSF51391">
    <property type="entry name" value="Thiamin phosphate synthase"/>
    <property type="match status" value="1"/>
</dbReference>
<dbReference type="EC" id="2.5.1.3" evidence="2"/>
<dbReference type="EMBL" id="FPHL01000055">
    <property type="protein sequence ID" value="SFV68914.1"/>
    <property type="molecule type" value="Genomic_DNA"/>
</dbReference>
<organism evidence="2">
    <name type="scientific">hydrothermal vent metagenome</name>
    <dbReference type="NCBI Taxonomy" id="652676"/>
    <lineage>
        <taxon>unclassified sequences</taxon>
        <taxon>metagenomes</taxon>
        <taxon>ecological metagenomes</taxon>
    </lineage>
</organism>
<dbReference type="Pfam" id="PF02581">
    <property type="entry name" value="TMP-TENI"/>
    <property type="match status" value="1"/>
</dbReference>
<dbReference type="InterPro" id="IPR036206">
    <property type="entry name" value="ThiamineP_synth_sf"/>
</dbReference>
<dbReference type="GO" id="GO:0009228">
    <property type="term" value="P:thiamine biosynthetic process"/>
    <property type="evidence" value="ECO:0007669"/>
    <property type="project" value="UniProtKB-KW"/>
</dbReference>
<proteinExistence type="predicted"/>
<dbReference type="Gene3D" id="3.20.20.70">
    <property type="entry name" value="Aldolase class I"/>
    <property type="match status" value="1"/>
</dbReference>
<gene>
    <name evidence="2" type="ORF">MNB_SV-10-1550</name>
</gene>
<dbReference type="AlphaFoldDB" id="A0A1W1CT10"/>
<dbReference type="InterPro" id="IPR022998">
    <property type="entry name" value="ThiamineP_synth_TenI"/>
</dbReference>